<protein>
    <recommendedName>
        <fullName evidence="8">BZIP domain-containing protein</fullName>
    </recommendedName>
</protein>
<feature type="region of interest" description="Disordered" evidence="7">
    <location>
        <begin position="58"/>
        <end position="144"/>
    </location>
</feature>
<comment type="caution">
    <text evidence="9">The sequence shown here is derived from an EMBL/GenBank/DDBJ whole genome shotgun (WGS) entry which is preliminary data.</text>
</comment>
<keyword evidence="10" id="KW-1185">Reference proteome</keyword>
<feature type="compositionally biased region" description="Polar residues" evidence="7">
    <location>
        <begin position="1"/>
        <end position="25"/>
    </location>
</feature>
<dbReference type="CDD" id="cd14705">
    <property type="entry name" value="bZIP_Zip1"/>
    <property type="match status" value="1"/>
</dbReference>
<dbReference type="PANTHER" id="PTHR13044">
    <property type="entry name" value="ACTIVATING TRANSCRIPTION FACTOR ATF 4/5"/>
    <property type="match status" value="1"/>
</dbReference>
<dbReference type="PROSITE" id="PS50217">
    <property type="entry name" value="BZIP"/>
    <property type="match status" value="1"/>
</dbReference>
<keyword evidence="6" id="KW-0175">Coiled coil</keyword>
<feature type="compositionally biased region" description="Basic residues" evidence="7">
    <location>
        <begin position="59"/>
        <end position="68"/>
    </location>
</feature>
<dbReference type="SUPFAM" id="SSF57959">
    <property type="entry name" value="Leucine zipper domain"/>
    <property type="match status" value="1"/>
</dbReference>
<evidence type="ECO:0000256" key="2">
    <source>
        <dbReference type="ARBA" id="ARBA00023015"/>
    </source>
</evidence>
<reference evidence="9 10" key="1">
    <citation type="submission" date="2024-04" db="EMBL/GenBank/DDBJ databases">
        <title>genome sequences of Mucor flavus KT1a and Helicostylum pulchrum KT1b strains isolated from the surface of a dry-aged beef.</title>
        <authorList>
            <person name="Toyotome T."/>
            <person name="Hosono M."/>
            <person name="Torimaru M."/>
            <person name="Fukuda K."/>
            <person name="Mikami N."/>
        </authorList>
    </citation>
    <scope>NUCLEOTIDE SEQUENCE [LARGE SCALE GENOMIC DNA]</scope>
    <source>
        <strain evidence="9 10">KT1a</strain>
    </source>
</reference>
<dbReference type="Proteomes" id="UP001473302">
    <property type="component" value="Unassembled WGS sequence"/>
</dbReference>
<evidence type="ECO:0000256" key="3">
    <source>
        <dbReference type="ARBA" id="ARBA00023125"/>
    </source>
</evidence>
<proteinExistence type="predicted"/>
<keyword evidence="5" id="KW-0539">Nucleus</keyword>
<evidence type="ECO:0000313" key="10">
    <source>
        <dbReference type="Proteomes" id="UP001473302"/>
    </source>
</evidence>
<dbReference type="Pfam" id="PF07716">
    <property type="entry name" value="bZIP_2"/>
    <property type="match status" value="1"/>
</dbReference>
<keyword evidence="4" id="KW-0804">Transcription</keyword>
<feature type="region of interest" description="Disordered" evidence="7">
    <location>
        <begin position="1"/>
        <end position="46"/>
    </location>
</feature>
<evidence type="ECO:0000256" key="6">
    <source>
        <dbReference type="SAM" id="Coils"/>
    </source>
</evidence>
<comment type="subcellular location">
    <subcellularLocation>
        <location evidence="1">Nucleus</location>
    </subcellularLocation>
</comment>
<evidence type="ECO:0000313" key="9">
    <source>
        <dbReference type="EMBL" id="GAA5808177.1"/>
    </source>
</evidence>
<dbReference type="InterPro" id="IPR046347">
    <property type="entry name" value="bZIP_sf"/>
</dbReference>
<evidence type="ECO:0000256" key="5">
    <source>
        <dbReference type="ARBA" id="ARBA00023242"/>
    </source>
</evidence>
<sequence length="240" mass="27995">MYSTANQTVQREPMSISSITTNQDSKLPRFLTEPTTSNHRKKDAQTLPHYNFYQDISHHSRHQHHHLIRSPPTTPERDQYIHSPPSSPHSFDFSASSSQHGYHGEEEEEEGSSRPVTLQERRQRNKAASAKYRQKKNTQQHEMKSTILQLSERNGLLERQLREMRDENQKLRLDADKLRGKSVAKKLLRQWMDRQKNHHVMPHQFNTKQVGSLKSSYNNMEIDLLDDDDDDLASSSSSEI</sequence>
<gene>
    <name evidence="9" type="ORF">MFLAVUS_001562</name>
</gene>
<dbReference type="Gene3D" id="1.20.5.170">
    <property type="match status" value="1"/>
</dbReference>
<organism evidence="9 10">
    <name type="scientific">Mucor flavus</name>
    <dbReference type="NCBI Taxonomy" id="439312"/>
    <lineage>
        <taxon>Eukaryota</taxon>
        <taxon>Fungi</taxon>
        <taxon>Fungi incertae sedis</taxon>
        <taxon>Mucoromycota</taxon>
        <taxon>Mucoromycotina</taxon>
        <taxon>Mucoromycetes</taxon>
        <taxon>Mucorales</taxon>
        <taxon>Mucorineae</taxon>
        <taxon>Mucoraceae</taxon>
        <taxon>Mucor</taxon>
    </lineage>
</organism>
<evidence type="ECO:0000259" key="8">
    <source>
        <dbReference type="PROSITE" id="PS50217"/>
    </source>
</evidence>
<evidence type="ECO:0000256" key="4">
    <source>
        <dbReference type="ARBA" id="ARBA00023163"/>
    </source>
</evidence>
<feature type="domain" description="BZIP" evidence="8">
    <location>
        <begin position="119"/>
        <end position="178"/>
    </location>
</feature>
<dbReference type="InterPro" id="IPR004827">
    <property type="entry name" value="bZIP"/>
</dbReference>
<dbReference type="PANTHER" id="PTHR13044:SF14">
    <property type="entry name" value="CRYPTOCEPHAL, ISOFORM A"/>
    <property type="match status" value="1"/>
</dbReference>
<keyword evidence="3" id="KW-0238">DNA-binding</keyword>
<dbReference type="SMART" id="SM00338">
    <property type="entry name" value="BRLZ"/>
    <property type="match status" value="1"/>
</dbReference>
<evidence type="ECO:0000256" key="7">
    <source>
        <dbReference type="SAM" id="MobiDB-lite"/>
    </source>
</evidence>
<evidence type="ECO:0000256" key="1">
    <source>
        <dbReference type="ARBA" id="ARBA00004123"/>
    </source>
</evidence>
<name>A0ABP9YMU3_9FUNG</name>
<keyword evidence="2" id="KW-0805">Transcription regulation</keyword>
<dbReference type="PROSITE" id="PS00036">
    <property type="entry name" value="BZIP_BASIC"/>
    <property type="match status" value="1"/>
</dbReference>
<feature type="coiled-coil region" evidence="6">
    <location>
        <begin position="147"/>
        <end position="181"/>
    </location>
</feature>
<dbReference type="EMBL" id="BAABUK010000003">
    <property type="protein sequence ID" value="GAA5808177.1"/>
    <property type="molecule type" value="Genomic_DNA"/>
</dbReference>
<feature type="compositionally biased region" description="Low complexity" evidence="7">
    <location>
        <begin position="82"/>
        <end position="98"/>
    </location>
</feature>
<accession>A0ABP9YMU3</accession>